<dbReference type="Proteomes" id="UP000631694">
    <property type="component" value="Unassembled WGS sequence"/>
</dbReference>
<dbReference type="EMBL" id="JADZLT010000052">
    <property type="protein sequence ID" value="MBH0239131.1"/>
    <property type="molecule type" value="Genomic_DNA"/>
</dbReference>
<organism evidence="1 2">
    <name type="scientific">Methylobrevis albus</name>
    <dbReference type="NCBI Taxonomy" id="2793297"/>
    <lineage>
        <taxon>Bacteria</taxon>
        <taxon>Pseudomonadati</taxon>
        <taxon>Pseudomonadota</taxon>
        <taxon>Alphaproteobacteria</taxon>
        <taxon>Hyphomicrobiales</taxon>
        <taxon>Pleomorphomonadaceae</taxon>
        <taxon>Methylobrevis</taxon>
    </lineage>
</organism>
<proteinExistence type="predicted"/>
<gene>
    <name evidence="1" type="ORF">I5731_14980</name>
</gene>
<dbReference type="InterPro" id="IPR006944">
    <property type="entry name" value="Phage/GTA_portal"/>
</dbReference>
<dbReference type="NCBIfam" id="TIGR01537">
    <property type="entry name" value="portal_HK97"/>
    <property type="match status" value="1"/>
</dbReference>
<keyword evidence="2" id="KW-1185">Reference proteome</keyword>
<dbReference type="AlphaFoldDB" id="A0A931I4K1"/>
<accession>A0A931I4K1</accession>
<protein>
    <submittedName>
        <fullName evidence="1">Phage portal protein</fullName>
    </submittedName>
</protein>
<dbReference type="InterPro" id="IPR006427">
    <property type="entry name" value="Portal_HK97"/>
</dbReference>
<dbReference type="Pfam" id="PF04860">
    <property type="entry name" value="Phage_portal"/>
    <property type="match status" value="1"/>
</dbReference>
<name>A0A931I4K1_9HYPH</name>
<evidence type="ECO:0000313" key="1">
    <source>
        <dbReference type="EMBL" id="MBH0239131.1"/>
    </source>
</evidence>
<comment type="caution">
    <text evidence="1">The sequence shown here is derived from an EMBL/GenBank/DDBJ whole genome shotgun (WGS) entry which is preliminary data.</text>
</comment>
<dbReference type="RefSeq" id="WP_197312196.1">
    <property type="nucleotide sequence ID" value="NZ_JADZLT010000052.1"/>
</dbReference>
<reference evidence="1" key="1">
    <citation type="submission" date="2020-12" db="EMBL/GenBank/DDBJ databases">
        <title>Methylobrevis albus sp. nov., isolated from fresh water lack sediment.</title>
        <authorList>
            <person name="Zou Q."/>
        </authorList>
    </citation>
    <scope>NUCLEOTIDE SEQUENCE</scope>
    <source>
        <strain evidence="1">L22</strain>
    </source>
</reference>
<sequence>MGYFDKFFHREERTLRIEDFMPMISSTISAISVDGSSALKSPTTLACVRAISETAGGLPLHVFRRQADGSRDRDSSHRASALLSHHANPWTSSADLRVRLVHDALIYGRGIAIATRVNGVIRELHRVDPRSVRVDIDNIEPVYRVSQKSGGEISYHYSDVVDVLTPGSTIDKPLIITREAAEAISLDIAMSRYQSNLMSRGGRPASILTSESEKPMSPVQLDNVLKLIQAQSSGDNSGKTIVIPDRFKFSQQTFSSVDMQFVELMSQAKSEIMRAFRVPPTLVGDYSRAVWRNLEESAQNWLSFGLLPWLEALEFAFSRVLIDESEAGEVFLEHQVADLVRPNLAALYSSLKTATGTSFLTPNEARRAINLPPVEGGDALILQAGQSSSIE</sequence>
<evidence type="ECO:0000313" key="2">
    <source>
        <dbReference type="Proteomes" id="UP000631694"/>
    </source>
</evidence>